<dbReference type="Gene3D" id="1.20.1730.10">
    <property type="entry name" value="Sodium/glucose cotransporter"/>
    <property type="match status" value="1"/>
</dbReference>
<dbReference type="GO" id="GO:0006814">
    <property type="term" value="P:sodium ion transport"/>
    <property type="evidence" value="ECO:0007669"/>
    <property type="project" value="UniProtKB-KW"/>
</dbReference>
<dbReference type="InterPro" id="IPR038377">
    <property type="entry name" value="Na/Glc_symporter_sf"/>
</dbReference>
<evidence type="ECO:0000256" key="11">
    <source>
        <dbReference type="RuleBase" id="RU362091"/>
    </source>
</evidence>
<dbReference type="GO" id="GO:0005886">
    <property type="term" value="C:plasma membrane"/>
    <property type="evidence" value="ECO:0007669"/>
    <property type="project" value="UniProtKB-SubCell"/>
</dbReference>
<feature type="transmembrane region" description="Helical" evidence="12">
    <location>
        <begin position="12"/>
        <end position="31"/>
    </location>
</feature>
<accession>A0AAN8KLP7</accession>
<sequence length="633" mass="69171">MADIHRFHVADFAIFSITILISVSIGIYYALSGDRQRTTSEYLVGGRKMSFMPVAISLLVSFESSIMMLGVPAEVYVYGVQWIMANLGFFTANLISMCLIVPLIHPLQITSIYEYLELRFKSKAVRLFGTILGVLTTLWYMGIVLFGPGIALEAVTGFPKGASIALIAFAAAIYTSIGGLKAVVWTDVFQAIVMFSGCFAILIKGTIYSGGPKAVWDIAEEGKRMNFFVFDLDPTIRHTFWGLYFGSLVRGLGFAFNQSTCQRISSTPTLKDAYKMLLITTPGHLIALSLAAYEGVVAYSYYTALRCDPLESDQISDPNQLIPFMVMDMFRELPGMPGLFLASLFSASLSTLSTGLSSLSAIILEDIVKEIPRYSALSEIKYTVIAKISVIISAIVACGVAYMIAQVGGTMTQIASTLISAFAGPLTGLFLLGALLPWGNVKGAMVGTLLSVILCTWLGIGSSFSKTLRKEPWLPAAPTDQCLLDNSTTSWAINMTISNLTSHDMYTTTTIEDVTQSIEPQGLDKMYSLSYTWFGAVGVITAMVVGSTLSLLTGPMAHEDLDTRYILPYVQKLTCCLPEVIRHYLRCDLDFTKTKVEKSEKSVIGLELKIEKPMQPEEMVLLNGDDEVGNHHA</sequence>
<feature type="transmembrane region" description="Helical" evidence="12">
    <location>
        <begin position="277"/>
        <end position="302"/>
    </location>
</feature>
<evidence type="ECO:0008006" key="15">
    <source>
        <dbReference type="Google" id="ProtNLM"/>
    </source>
</evidence>
<protein>
    <recommendedName>
        <fullName evidence="15">Sodium-coupled monocarboxylate transporter 1</fullName>
    </recommendedName>
</protein>
<keyword evidence="7" id="KW-0915">Sodium</keyword>
<feature type="transmembrane region" description="Helical" evidence="12">
    <location>
        <begin position="125"/>
        <end position="146"/>
    </location>
</feature>
<keyword evidence="14" id="KW-1185">Reference proteome</keyword>
<evidence type="ECO:0000313" key="14">
    <source>
        <dbReference type="Proteomes" id="UP001347796"/>
    </source>
</evidence>
<evidence type="ECO:0000256" key="4">
    <source>
        <dbReference type="ARBA" id="ARBA00022475"/>
    </source>
</evidence>
<keyword evidence="3" id="KW-0813">Transport</keyword>
<comment type="caution">
    <text evidence="13">The sequence shown here is derived from an EMBL/GenBank/DDBJ whole genome shotgun (WGS) entry which is preliminary data.</text>
</comment>
<evidence type="ECO:0000256" key="2">
    <source>
        <dbReference type="ARBA" id="ARBA00006434"/>
    </source>
</evidence>
<dbReference type="NCBIfam" id="TIGR00813">
    <property type="entry name" value="sss"/>
    <property type="match status" value="1"/>
</dbReference>
<organism evidence="13 14">
    <name type="scientific">Patella caerulea</name>
    <name type="common">Rayed Mediterranean limpet</name>
    <dbReference type="NCBI Taxonomy" id="87958"/>
    <lineage>
        <taxon>Eukaryota</taxon>
        <taxon>Metazoa</taxon>
        <taxon>Spiralia</taxon>
        <taxon>Lophotrochozoa</taxon>
        <taxon>Mollusca</taxon>
        <taxon>Gastropoda</taxon>
        <taxon>Patellogastropoda</taxon>
        <taxon>Patelloidea</taxon>
        <taxon>Patellidae</taxon>
        <taxon>Patella</taxon>
    </lineage>
</organism>
<evidence type="ECO:0000256" key="5">
    <source>
        <dbReference type="ARBA" id="ARBA00022692"/>
    </source>
</evidence>
<dbReference type="Proteomes" id="UP001347796">
    <property type="component" value="Unassembled WGS sequence"/>
</dbReference>
<dbReference type="PROSITE" id="PS50283">
    <property type="entry name" value="NA_SOLUT_SYMP_3"/>
    <property type="match status" value="1"/>
</dbReference>
<keyword evidence="4" id="KW-1003">Cell membrane</keyword>
<dbReference type="InterPro" id="IPR001734">
    <property type="entry name" value="Na/solute_symporter"/>
</dbReference>
<dbReference type="InterPro" id="IPR051163">
    <property type="entry name" value="Sodium:Solute_Symporter_SSF"/>
</dbReference>
<feature type="transmembrane region" description="Helical" evidence="12">
    <location>
        <begin position="51"/>
        <end position="71"/>
    </location>
</feature>
<dbReference type="PANTHER" id="PTHR42985">
    <property type="entry name" value="SODIUM-COUPLED MONOCARBOXYLATE TRANSPORTER"/>
    <property type="match status" value="1"/>
</dbReference>
<feature type="transmembrane region" description="Helical" evidence="12">
    <location>
        <begin position="83"/>
        <end position="104"/>
    </location>
</feature>
<reference evidence="13 14" key="1">
    <citation type="submission" date="2024-01" db="EMBL/GenBank/DDBJ databases">
        <title>The genome of the rayed Mediterranean limpet Patella caerulea (Linnaeus, 1758).</title>
        <authorList>
            <person name="Anh-Thu Weber A."/>
            <person name="Halstead-Nussloch G."/>
        </authorList>
    </citation>
    <scope>NUCLEOTIDE SEQUENCE [LARGE SCALE GENOMIC DNA]</scope>
    <source>
        <strain evidence="13">AATW-2023a</strain>
        <tissue evidence="13">Whole specimen</tissue>
    </source>
</reference>
<evidence type="ECO:0000256" key="6">
    <source>
        <dbReference type="ARBA" id="ARBA00022989"/>
    </source>
</evidence>
<evidence type="ECO:0000256" key="1">
    <source>
        <dbReference type="ARBA" id="ARBA00004651"/>
    </source>
</evidence>
<name>A0AAN8KLP7_PATCE</name>
<evidence type="ECO:0000256" key="7">
    <source>
        <dbReference type="ARBA" id="ARBA00023053"/>
    </source>
</evidence>
<gene>
    <name evidence="13" type="ORF">SNE40_000612</name>
</gene>
<evidence type="ECO:0000313" key="13">
    <source>
        <dbReference type="EMBL" id="KAK6195123.1"/>
    </source>
</evidence>
<feature type="transmembrane region" description="Helical" evidence="12">
    <location>
        <begin position="384"/>
        <end position="405"/>
    </location>
</feature>
<dbReference type="Pfam" id="PF00474">
    <property type="entry name" value="SSF"/>
    <property type="match status" value="1"/>
</dbReference>
<feature type="transmembrane region" description="Helical" evidence="12">
    <location>
        <begin position="158"/>
        <end position="177"/>
    </location>
</feature>
<dbReference type="EMBL" id="JAZGQO010000001">
    <property type="protein sequence ID" value="KAK6195123.1"/>
    <property type="molecule type" value="Genomic_DNA"/>
</dbReference>
<evidence type="ECO:0000256" key="8">
    <source>
        <dbReference type="ARBA" id="ARBA00023065"/>
    </source>
</evidence>
<feature type="transmembrane region" description="Helical" evidence="12">
    <location>
        <begin position="339"/>
        <end position="364"/>
    </location>
</feature>
<dbReference type="CDD" id="cd11492">
    <property type="entry name" value="SLC5sbd_NIS-SMVT"/>
    <property type="match status" value="1"/>
</dbReference>
<dbReference type="PANTHER" id="PTHR42985:SF40">
    <property type="entry name" value="LD47995P-RELATED"/>
    <property type="match status" value="1"/>
</dbReference>
<feature type="transmembrane region" description="Helical" evidence="12">
    <location>
        <begin position="443"/>
        <end position="464"/>
    </location>
</feature>
<evidence type="ECO:0000256" key="9">
    <source>
        <dbReference type="ARBA" id="ARBA00023136"/>
    </source>
</evidence>
<keyword evidence="6 12" id="KW-1133">Transmembrane helix</keyword>
<evidence type="ECO:0000256" key="10">
    <source>
        <dbReference type="ARBA" id="ARBA00023201"/>
    </source>
</evidence>
<keyword evidence="10" id="KW-0739">Sodium transport</keyword>
<feature type="transmembrane region" description="Helical" evidence="12">
    <location>
        <begin position="531"/>
        <end position="552"/>
    </location>
</feature>
<evidence type="ECO:0000256" key="3">
    <source>
        <dbReference type="ARBA" id="ARBA00022448"/>
    </source>
</evidence>
<feature type="transmembrane region" description="Helical" evidence="12">
    <location>
        <begin position="417"/>
        <end position="436"/>
    </location>
</feature>
<keyword evidence="9 12" id="KW-0472">Membrane</keyword>
<dbReference type="AlphaFoldDB" id="A0AAN8KLP7"/>
<evidence type="ECO:0000256" key="12">
    <source>
        <dbReference type="SAM" id="Phobius"/>
    </source>
</evidence>
<dbReference type="GO" id="GO:0015293">
    <property type="term" value="F:symporter activity"/>
    <property type="evidence" value="ECO:0007669"/>
    <property type="project" value="TreeGrafter"/>
</dbReference>
<feature type="transmembrane region" description="Helical" evidence="12">
    <location>
        <begin position="238"/>
        <end position="256"/>
    </location>
</feature>
<comment type="similarity">
    <text evidence="2 11">Belongs to the sodium:solute symporter (SSF) (TC 2.A.21) family.</text>
</comment>
<keyword evidence="5 12" id="KW-0812">Transmembrane</keyword>
<comment type="subcellular location">
    <subcellularLocation>
        <location evidence="1">Cell membrane</location>
        <topology evidence="1">Multi-pass membrane protein</topology>
    </subcellularLocation>
</comment>
<feature type="transmembrane region" description="Helical" evidence="12">
    <location>
        <begin position="184"/>
        <end position="203"/>
    </location>
</feature>
<proteinExistence type="inferred from homology"/>
<keyword evidence="8" id="KW-0406">Ion transport</keyword>